<gene>
    <name evidence="1" type="ORF">RR46_06097</name>
</gene>
<dbReference type="AlphaFoldDB" id="A0A194QEA9"/>
<sequence>MIHGILVTSTACWGRGRGGAAVAVDVAPLLPDSRPPQSMARRLGVEFRTAQPRYVLKGTIDAKVFAMRRLVTLRKMRVLVHGNA</sequence>
<keyword evidence="2" id="KW-1185">Reference proteome</keyword>
<dbReference type="EMBL" id="KQ459302">
    <property type="protein sequence ID" value="KPJ01801.1"/>
    <property type="molecule type" value="Genomic_DNA"/>
</dbReference>
<organism evidence="1 2">
    <name type="scientific">Papilio xuthus</name>
    <name type="common">Asian swallowtail butterfly</name>
    <dbReference type="NCBI Taxonomy" id="66420"/>
    <lineage>
        <taxon>Eukaryota</taxon>
        <taxon>Metazoa</taxon>
        <taxon>Ecdysozoa</taxon>
        <taxon>Arthropoda</taxon>
        <taxon>Hexapoda</taxon>
        <taxon>Insecta</taxon>
        <taxon>Pterygota</taxon>
        <taxon>Neoptera</taxon>
        <taxon>Endopterygota</taxon>
        <taxon>Lepidoptera</taxon>
        <taxon>Glossata</taxon>
        <taxon>Ditrysia</taxon>
        <taxon>Papilionoidea</taxon>
        <taxon>Papilionidae</taxon>
        <taxon>Papilioninae</taxon>
        <taxon>Papilio</taxon>
    </lineage>
</organism>
<dbReference type="Proteomes" id="UP000053268">
    <property type="component" value="Unassembled WGS sequence"/>
</dbReference>
<accession>A0A194QEA9</accession>
<proteinExistence type="predicted"/>
<evidence type="ECO:0000313" key="1">
    <source>
        <dbReference type="EMBL" id="KPJ01801.1"/>
    </source>
</evidence>
<name>A0A194QEA9_PAPXU</name>
<protein>
    <submittedName>
        <fullName evidence="1">Uncharacterized protein</fullName>
    </submittedName>
</protein>
<reference evidence="1 2" key="1">
    <citation type="journal article" date="2015" name="Nat. Commun.">
        <title>Outbred genome sequencing and CRISPR/Cas9 gene editing in butterflies.</title>
        <authorList>
            <person name="Li X."/>
            <person name="Fan D."/>
            <person name="Zhang W."/>
            <person name="Liu G."/>
            <person name="Zhang L."/>
            <person name="Zhao L."/>
            <person name="Fang X."/>
            <person name="Chen L."/>
            <person name="Dong Y."/>
            <person name="Chen Y."/>
            <person name="Ding Y."/>
            <person name="Zhao R."/>
            <person name="Feng M."/>
            <person name="Zhu Y."/>
            <person name="Feng Y."/>
            <person name="Jiang X."/>
            <person name="Zhu D."/>
            <person name="Xiang H."/>
            <person name="Feng X."/>
            <person name="Li S."/>
            <person name="Wang J."/>
            <person name="Zhang G."/>
            <person name="Kronforst M.R."/>
            <person name="Wang W."/>
        </authorList>
    </citation>
    <scope>NUCLEOTIDE SEQUENCE [LARGE SCALE GENOMIC DNA]</scope>
    <source>
        <strain evidence="1">Ya'a_city_454_Px</strain>
        <tissue evidence="1">Whole body</tissue>
    </source>
</reference>
<evidence type="ECO:0000313" key="2">
    <source>
        <dbReference type="Proteomes" id="UP000053268"/>
    </source>
</evidence>